<keyword evidence="6" id="KW-1185">Reference proteome</keyword>
<dbReference type="RefSeq" id="WP_011849273.1">
    <property type="nucleotide sequence ID" value="NC_009073.1"/>
</dbReference>
<reference evidence="5" key="1">
    <citation type="submission" date="2007-02" db="EMBL/GenBank/DDBJ databases">
        <title>Complete sequence of Pyrobaculum calidifontis JCM 11548.</title>
        <authorList>
            <consortium name="US DOE Joint Genome Institute"/>
            <person name="Copeland A."/>
            <person name="Lucas S."/>
            <person name="Lapidus A."/>
            <person name="Barry K."/>
            <person name="Glavina del Rio T."/>
            <person name="Dalin E."/>
            <person name="Tice H."/>
            <person name="Pitluck S."/>
            <person name="Chain P."/>
            <person name="Malfatti S."/>
            <person name="Shin M."/>
            <person name="Vergez L."/>
            <person name="Schmutz J."/>
            <person name="Larimer F."/>
            <person name="Land M."/>
            <person name="Hauser L."/>
            <person name="Kyrpides N."/>
            <person name="Mikhailova N."/>
            <person name="Cozen A.E."/>
            <person name="Fitz-Gibbon S.T."/>
            <person name="House C.H."/>
            <person name="Saltikov C."/>
            <person name="Lowe T.M."/>
            <person name="Richardson P."/>
        </authorList>
    </citation>
    <scope>NUCLEOTIDE SEQUENCE [LARGE SCALE GENOMIC DNA]</scope>
    <source>
        <strain evidence="5">JCM 11548</strain>
    </source>
</reference>
<dbReference type="STRING" id="410359.Pcal_0588"/>
<dbReference type="SMR" id="A3MTP8"/>
<keyword evidence="7 8" id="KW-0479">Metal-binding</keyword>
<dbReference type="PDB" id="9E6Q">
    <property type="method" value="EM"/>
    <property type="resolution" value="1.95 A"/>
    <property type="chains" value="AH=1-157"/>
</dbReference>
<dbReference type="KEGG" id="pcl:Pcal_0588"/>
<dbReference type="PROSITE" id="PS01104">
    <property type="entry name" value="RIBOSOMAL_L13E"/>
    <property type="match status" value="1"/>
</dbReference>
<proteinExistence type="evidence at protein level"/>
<dbReference type="GO" id="GO:0006412">
    <property type="term" value="P:translation"/>
    <property type="evidence" value="ECO:0007669"/>
    <property type="project" value="UniProtKB-UniRule"/>
</dbReference>
<dbReference type="Proteomes" id="UP000001431">
    <property type="component" value="Chromosome"/>
</dbReference>
<protein>
    <recommendedName>
        <fullName evidence="3">Large ribosomal subunit protein eL13</fullName>
    </recommendedName>
</protein>
<dbReference type="InterPro" id="IPR012678">
    <property type="entry name" value="Ribosomal_uL23/eL15/eS24_sf"/>
</dbReference>
<dbReference type="EMDB" id="EMD-47578"/>
<name>A3MTP8_PYRCJ</name>
<evidence type="ECO:0000313" key="6">
    <source>
        <dbReference type="Proteomes" id="UP000001431"/>
    </source>
</evidence>
<evidence type="ECO:0000256" key="1">
    <source>
        <dbReference type="ARBA" id="ARBA00022980"/>
    </source>
</evidence>
<accession>A3MTP8</accession>
<dbReference type="GeneID" id="4908794"/>
<dbReference type="EMBL" id="CP000561">
    <property type="protein sequence ID" value="ABO08015.1"/>
    <property type="molecule type" value="Genomic_DNA"/>
</dbReference>
<evidence type="ECO:0000256" key="3">
    <source>
        <dbReference type="HAMAP-Rule" id="MF_00499"/>
    </source>
</evidence>
<comment type="similarity">
    <text evidence="3 4">Belongs to the eukaryotic ribosomal protein eL13 family.</text>
</comment>
<dbReference type="Pfam" id="PF01294">
    <property type="entry name" value="Ribosomal_L13e"/>
    <property type="match status" value="1"/>
</dbReference>
<gene>
    <name evidence="3" type="primary">rpl13e</name>
    <name evidence="5" type="ordered locus">Pcal_0588</name>
</gene>
<sequence length="157" mass="17897">MIPKPVVQVPRSIKSGGVTKWKEGRGFSLGELKEVGLNAEQARLLGLPVDTRRDSVWPQNVEALRKWLIEVLEGKATPPEPTLPKVVKVKRKRGRAFRGLTSAGRRSRGLISTRFRETHNYKFKKKAKERRLKKRHEATKGLGNVLRISRIINESKE</sequence>
<reference evidence="7 8" key="2">
    <citation type="journal article" date="2025" name="Nat. Microbiol.">
        <title>Structure of an archaeal ribosome reveals a divergent active site and hibernation factor.</title>
        <authorList>
            <person name="Nissley A.J."/>
            <person name="Shulgina Y."/>
            <person name="Kivimae R.W."/>
            <person name="Downing B.E."/>
            <person name="Penev P.I."/>
            <person name="Banfield J.F."/>
            <person name="Nayak D.D."/>
            <person name="Cate J.H.D."/>
        </authorList>
    </citation>
    <scope>STRUCTURE BY ELECTRON MICROSCOPY (1.95 ANGSTROMS) IN COMPLEX WITH MG(2+)</scope>
</reference>
<dbReference type="PDB" id="9E7F">
    <property type="method" value="EM"/>
    <property type="resolution" value="2.53 A"/>
    <property type="chains" value="AH=1-157"/>
</dbReference>
<evidence type="ECO:0007829" key="7">
    <source>
        <dbReference type="PDB" id="9E6Q"/>
    </source>
</evidence>
<dbReference type="InterPro" id="IPR001380">
    <property type="entry name" value="Ribosomal_eL13"/>
</dbReference>
<dbReference type="EMDB" id="EMD-47668"/>
<dbReference type="EMDB" id="EMD-47628"/>
<keyword evidence="1 3" id="KW-0689">Ribosomal protein</keyword>
<dbReference type="SUPFAM" id="SSF54189">
    <property type="entry name" value="Ribosomal proteins S24e, L23 and L15e"/>
    <property type="match status" value="1"/>
</dbReference>
<dbReference type="AlphaFoldDB" id="A3MTP8"/>
<dbReference type="HOGENOM" id="CLU_1674077_0_0_2"/>
<evidence type="ECO:0007829" key="8">
    <source>
        <dbReference type="PDB" id="9E71"/>
    </source>
</evidence>
<evidence type="ECO:0000313" key="5">
    <source>
        <dbReference type="EMBL" id="ABO08015.1"/>
    </source>
</evidence>
<dbReference type="eggNOG" id="arCOG01013">
    <property type="taxonomic scope" value="Archaea"/>
</dbReference>
<dbReference type="GO" id="GO:0005840">
    <property type="term" value="C:ribosome"/>
    <property type="evidence" value="ECO:0007669"/>
    <property type="project" value="UniProtKB-KW"/>
</dbReference>
<dbReference type="GO" id="GO:1990904">
    <property type="term" value="C:ribonucleoprotein complex"/>
    <property type="evidence" value="ECO:0007669"/>
    <property type="project" value="UniProtKB-KW"/>
</dbReference>
<dbReference type="GO" id="GO:0003735">
    <property type="term" value="F:structural constituent of ribosome"/>
    <property type="evidence" value="ECO:0007669"/>
    <property type="project" value="InterPro"/>
</dbReference>
<evidence type="ECO:0000256" key="2">
    <source>
        <dbReference type="ARBA" id="ARBA00023274"/>
    </source>
</evidence>
<organism evidence="5 6">
    <name type="scientific">Pyrobaculum calidifontis (strain DSM 21063 / JCM 11548 / VA1)</name>
    <dbReference type="NCBI Taxonomy" id="410359"/>
    <lineage>
        <taxon>Archaea</taxon>
        <taxon>Thermoproteota</taxon>
        <taxon>Thermoprotei</taxon>
        <taxon>Thermoproteales</taxon>
        <taxon>Thermoproteaceae</taxon>
        <taxon>Pyrobaculum</taxon>
    </lineage>
</organism>
<evidence type="ECO:0000256" key="4">
    <source>
        <dbReference type="RuleBase" id="RU000572"/>
    </source>
</evidence>
<keyword evidence="2 3" id="KW-0687">Ribonucleoprotein</keyword>
<dbReference type="InterPro" id="IPR018256">
    <property type="entry name" value="Ribosomal_eL13_CS"/>
</dbReference>
<dbReference type="PDB" id="9E71">
    <property type="method" value="EM"/>
    <property type="resolution" value="2.36 A"/>
    <property type="chains" value="AH=1-157"/>
</dbReference>
<feature type="binding site" evidence="7 8">
    <location>
        <position position="137"/>
    </location>
    <ligand>
        <name>Mg(2+)</name>
        <dbReference type="ChEBI" id="CHEBI:18420"/>
    </ligand>
</feature>
<dbReference type="HAMAP" id="MF_00499">
    <property type="entry name" value="Ribosomal_eL13"/>
    <property type="match status" value="1"/>
</dbReference>
<keyword evidence="7 8" id="KW-0002">3D-structure</keyword>
<dbReference type="OrthoDB" id="17872at2157"/>